<organism evidence="2 3">
    <name type="scientific">Flavobacterium agricola</name>
    <dbReference type="NCBI Taxonomy" id="2870839"/>
    <lineage>
        <taxon>Bacteria</taxon>
        <taxon>Pseudomonadati</taxon>
        <taxon>Bacteroidota</taxon>
        <taxon>Flavobacteriia</taxon>
        <taxon>Flavobacteriales</taxon>
        <taxon>Flavobacteriaceae</taxon>
        <taxon>Flavobacterium</taxon>
    </lineage>
</organism>
<keyword evidence="1" id="KW-0732">Signal</keyword>
<evidence type="ECO:0000256" key="1">
    <source>
        <dbReference type="SAM" id="SignalP"/>
    </source>
</evidence>
<reference evidence="2" key="1">
    <citation type="submission" date="2021-08" db="EMBL/GenBank/DDBJ databases">
        <title>Flavobacterium sp. strain CC-SYL302.</title>
        <authorList>
            <person name="Lin S.-Y."/>
            <person name="Lee T.-H."/>
            <person name="Young C.-C."/>
        </authorList>
    </citation>
    <scope>NUCLEOTIDE SEQUENCE</scope>
    <source>
        <strain evidence="2">CC-SYL302</strain>
    </source>
</reference>
<dbReference type="EMBL" id="CP081495">
    <property type="protein sequence ID" value="UYW02290.1"/>
    <property type="molecule type" value="Genomic_DNA"/>
</dbReference>
<keyword evidence="3" id="KW-1185">Reference proteome</keyword>
<feature type="signal peptide" evidence="1">
    <location>
        <begin position="1"/>
        <end position="28"/>
    </location>
</feature>
<gene>
    <name evidence="2" type="ORF">K5I29_05155</name>
</gene>
<evidence type="ECO:0000313" key="3">
    <source>
        <dbReference type="Proteomes" id="UP001163328"/>
    </source>
</evidence>
<dbReference type="Proteomes" id="UP001163328">
    <property type="component" value="Chromosome"/>
</dbReference>
<protein>
    <submittedName>
        <fullName evidence="2">Uncharacterized protein</fullName>
    </submittedName>
</protein>
<feature type="chain" id="PRO_5045426009" evidence="1">
    <location>
        <begin position="29"/>
        <end position="849"/>
    </location>
</feature>
<proteinExistence type="predicted"/>
<accession>A0ABY6M401</accession>
<evidence type="ECO:0000313" key="2">
    <source>
        <dbReference type="EMBL" id="UYW02290.1"/>
    </source>
</evidence>
<dbReference type="RefSeq" id="WP_264434810.1">
    <property type="nucleotide sequence ID" value="NZ_CP081495.1"/>
</dbReference>
<sequence length="849" mass="91738">MNAYILSKIKIKLLLCLIFTCISLSLYAQVGINTISPKATLEIQHNPLSNNAPGIIVPKVKTSDLVNFVTNGGQFTSDHIGIMTYIIDADVDVTQDNISLMFRDIKNPGYYFFDGTTFIGYAASAQFSHISQPWYSETTNLGATSVTENIYQEAQVGIGKSGVIDPNAQLEITSTDKGILIPRLSRAQRDAITTPSVSMLIWNTDELCLNFYKGDTLGWKSICENNIPAEFTITNCSSSLVQGTYVVGTATDNSNYIQLNVNVTKKGEYNIEATTSIGLYFQKNGTFPAEGNYTIIIPGYGSPTVATEDIVAPLTDEAAISINGEDIICSVQIPVIKPATVKYSINTASTESITKGVSIKGHKLVLDLNVLVAGTSNMTATDKAGLGLTFKAYNQILKTETDGSPKQQNITLYAEEGTVPSTFSGSSLDFELEGLGQDIAQTPYDFSVPIISNEAIATCSSIVLEGDYVARKSLNTNHFITVTVDVTSPGSYNFYATNAATNITYSASGGFTKTGSQSFIAKATTISNTTITENIGSYNFTSTFNTNPFCTFNVDVIYPATNVLLYTPDANQMKSALTPSVATNNFAPKGKFKTEALNLIYDASSWTLSSATLLNYINNQNVQIIIIPSRVIIPDDAQQVLANFINKKNGLVFFTGAGTLQQATILESLIQKTYPTSGAVVNPNNFGGQYLQAMTLSGDNDNPYINGPFGNVLNKFFLTYHYNITPDIVLSGSSTVLKSLVSLPNAPLLTARNAFVYSDTPGLFILPGDTATLGNANTLYGNYSPIQANTQAINAFSYNGVATSTNQYPVQTLTPGLVINWVLFGNIMAEYIKYSYNNYNDSIVIDRLP</sequence>
<name>A0ABY6M401_9FLAO</name>